<sequence length="310" mass="33051">MEFRVFILILMLLCTNWMISGTCLSLVNNSGVAQELGTKNTQDLAWLSNPIVKPHHVQRRTVNQRRRATFAAESGQATQQLVLRTAEGGSDIVEAIRLAALLPADILNVLRTLLVPAINTTLAVPANILEQVSNSSLLGELSSKSLLAGLSGLESNASRWLHLNGSSPFNGSMTANLSLPKFSIQLPFQSAANSSGSLSNRSAMSAGAHPHQRLFNVTRAGNAARTAALIGERLLLFPVSSLLSLAHPGGQRGIRSLPITLNDAYLKHYFANLTRFLGAERGTTTTAMPAFSGDNEVSTTTVAPPKSDSS</sequence>
<proteinExistence type="predicted"/>
<protein>
    <submittedName>
        <fullName evidence="3">Uncharacterized protein</fullName>
    </submittedName>
</protein>
<feature type="region of interest" description="Disordered" evidence="1">
    <location>
        <begin position="287"/>
        <end position="310"/>
    </location>
</feature>
<reference evidence="3 4" key="1">
    <citation type="journal article" date="2017" name="Gigascience">
        <title>Draft genome of the honey bee ectoparasitic mite, Tropilaelaps mercedesae, is shaped by the parasitic life history.</title>
        <authorList>
            <person name="Dong X."/>
            <person name="Armstrong S.D."/>
            <person name="Xia D."/>
            <person name="Makepeace B.L."/>
            <person name="Darby A.C."/>
            <person name="Kadowaki T."/>
        </authorList>
    </citation>
    <scope>NUCLEOTIDE SEQUENCE [LARGE SCALE GENOMIC DNA]</scope>
    <source>
        <strain evidence="3">Wuxi-XJTLU</strain>
    </source>
</reference>
<organism evidence="3 4">
    <name type="scientific">Tropilaelaps mercedesae</name>
    <dbReference type="NCBI Taxonomy" id="418985"/>
    <lineage>
        <taxon>Eukaryota</taxon>
        <taxon>Metazoa</taxon>
        <taxon>Ecdysozoa</taxon>
        <taxon>Arthropoda</taxon>
        <taxon>Chelicerata</taxon>
        <taxon>Arachnida</taxon>
        <taxon>Acari</taxon>
        <taxon>Parasitiformes</taxon>
        <taxon>Mesostigmata</taxon>
        <taxon>Gamasina</taxon>
        <taxon>Dermanyssoidea</taxon>
        <taxon>Laelapidae</taxon>
        <taxon>Tropilaelaps</taxon>
    </lineage>
</organism>
<gene>
    <name evidence="3" type="ORF">BIW11_09424</name>
</gene>
<feature type="compositionally biased region" description="Polar residues" evidence="1">
    <location>
        <begin position="295"/>
        <end position="310"/>
    </location>
</feature>
<evidence type="ECO:0000313" key="3">
    <source>
        <dbReference type="EMBL" id="OQR73922.1"/>
    </source>
</evidence>
<feature type="chain" id="PRO_5010701475" evidence="2">
    <location>
        <begin position="22"/>
        <end position="310"/>
    </location>
</feature>
<keyword evidence="4" id="KW-1185">Reference proteome</keyword>
<accession>A0A1V9XKL5</accession>
<evidence type="ECO:0000256" key="2">
    <source>
        <dbReference type="SAM" id="SignalP"/>
    </source>
</evidence>
<comment type="caution">
    <text evidence="3">The sequence shown here is derived from an EMBL/GenBank/DDBJ whole genome shotgun (WGS) entry which is preliminary data.</text>
</comment>
<feature type="signal peptide" evidence="2">
    <location>
        <begin position="1"/>
        <end position="21"/>
    </location>
</feature>
<evidence type="ECO:0000256" key="1">
    <source>
        <dbReference type="SAM" id="MobiDB-lite"/>
    </source>
</evidence>
<dbReference type="InParanoid" id="A0A1V9XKL5"/>
<dbReference type="AlphaFoldDB" id="A0A1V9XKL5"/>
<evidence type="ECO:0000313" key="4">
    <source>
        <dbReference type="Proteomes" id="UP000192247"/>
    </source>
</evidence>
<name>A0A1V9XKL5_9ACAR</name>
<dbReference type="Proteomes" id="UP000192247">
    <property type="component" value="Unassembled WGS sequence"/>
</dbReference>
<keyword evidence="2" id="KW-0732">Signal</keyword>
<dbReference type="EMBL" id="MNPL01009024">
    <property type="protein sequence ID" value="OQR73922.1"/>
    <property type="molecule type" value="Genomic_DNA"/>
</dbReference>